<sequence>MSVMASLDFMADLDRAKILASGFDAVKYGDVDPFAARSLLQYGVAPQIQRPVLRQHYRATLSWELANLPWALSLGVSAEGW</sequence>
<organism evidence="1 2">
    <name type="scientific">Hydrogenophaga atypica</name>
    <dbReference type="NCBI Taxonomy" id="249409"/>
    <lineage>
        <taxon>Bacteria</taxon>
        <taxon>Pseudomonadati</taxon>
        <taxon>Pseudomonadota</taxon>
        <taxon>Betaproteobacteria</taxon>
        <taxon>Burkholderiales</taxon>
        <taxon>Comamonadaceae</taxon>
        <taxon>Hydrogenophaga</taxon>
    </lineage>
</organism>
<evidence type="ECO:0000313" key="1">
    <source>
        <dbReference type="EMBL" id="MFC7407831.1"/>
    </source>
</evidence>
<protein>
    <submittedName>
        <fullName evidence="1">Uncharacterized protein</fullName>
    </submittedName>
</protein>
<name>A0ABW2QEE4_9BURK</name>
<proteinExistence type="predicted"/>
<dbReference type="RefSeq" id="WP_382219671.1">
    <property type="nucleotide sequence ID" value="NZ_JBHTCA010000002.1"/>
</dbReference>
<dbReference type="Proteomes" id="UP001596501">
    <property type="component" value="Unassembled WGS sequence"/>
</dbReference>
<keyword evidence="2" id="KW-1185">Reference proteome</keyword>
<accession>A0ABW2QEE4</accession>
<dbReference type="EMBL" id="JBHTCA010000002">
    <property type="protein sequence ID" value="MFC7407831.1"/>
    <property type="molecule type" value="Genomic_DNA"/>
</dbReference>
<evidence type="ECO:0000313" key="2">
    <source>
        <dbReference type="Proteomes" id="UP001596501"/>
    </source>
</evidence>
<reference evidence="2" key="1">
    <citation type="journal article" date="2019" name="Int. J. Syst. Evol. Microbiol.">
        <title>The Global Catalogue of Microorganisms (GCM) 10K type strain sequencing project: providing services to taxonomists for standard genome sequencing and annotation.</title>
        <authorList>
            <consortium name="The Broad Institute Genomics Platform"/>
            <consortium name="The Broad Institute Genome Sequencing Center for Infectious Disease"/>
            <person name="Wu L."/>
            <person name="Ma J."/>
        </authorList>
    </citation>
    <scope>NUCLEOTIDE SEQUENCE [LARGE SCALE GENOMIC DNA]</scope>
    <source>
        <strain evidence="2">CGMCC 1.12371</strain>
    </source>
</reference>
<gene>
    <name evidence="1" type="ORF">ACFQPB_03040</name>
</gene>
<comment type="caution">
    <text evidence="1">The sequence shown here is derived from an EMBL/GenBank/DDBJ whole genome shotgun (WGS) entry which is preliminary data.</text>
</comment>